<sequence>MHGDSDVAAVSAPTRVLLVTDMDGTGVDVTGTDAGTDALHRLTLLLAAGLNVDEALDDVLLDGANAWDDARVVGDALFVTEMEPMTWEGWPDTEFVSEKEV</sequence>
<reference evidence="1 2" key="1">
    <citation type="submission" date="2018-07" db="EMBL/GenBank/DDBJ databases">
        <title>Genome sequence of Roseomonas fauriae ATCC 49958.</title>
        <authorList>
            <person name="Sant'Anna F.H."/>
            <person name="Baldani J.I."/>
            <person name="Zilli J.E."/>
            <person name="Reis V.M."/>
            <person name="Hartmann A."/>
            <person name="Cruz L."/>
            <person name="de Souza E.M."/>
            <person name="de Oliveira Pedrosa F."/>
            <person name="Passaglia L.M.P."/>
        </authorList>
    </citation>
    <scope>NUCLEOTIDE SEQUENCE [LARGE SCALE GENOMIC DNA]</scope>
    <source>
        <strain evidence="1 2">ATCC 49958</strain>
    </source>
</reference>
<evidence type="ECO:0000313" key="2">
    <source>
        <dbReference type="Proteomes" id="UP000476837"/>
    </source>
</evidence>
<dbReference type="AlphaFoldDB" id="A0A6L3B307"/>
<dbReference type="EMBL" id="QOKV01000004">
    <property type="protein sequence ID" value="KAA0686619.1"/>
    <property type="molecule type" value="Genomic_DNA"/>
</dbReference>
<gene>
    <name evidence="1" type="ORF">DS837_09165</name>
</gene>
<organism evidence="1 2">
    <name type="scientific">Azospirillum brasilense</name>
    <dbReference type="NCBI Taxonomy" id="192"/>
    <lineage>
        <taxon>Bacteria</taxon>
        <taxon>Pseudomonadati</taxon>
        <taxon>Pseudomonadota</taxon>
        <taxon>Alphaproteobacteria</taxon>
        <taxon>Rhodospirillales</taxon>
        <taxon>Azospirillaceae</taxon>
        <taxon>Azospirillum</taxon>
    </lineage>
</organism>
<protein>
    <submittedName>
        <fullName evidence="1">Uncharacterized protein</fullName>
    </submittedName>
</protein>
<comment type="caution">
    <text evidence="1">The sequence shown here is derived from an EMBL/GenBank/DDBJ whole genome shotgun (WGS) entry which is preliminary data.</text>
</comment>
<dbReference type="Proteomes" id="UP000476837">
    <property type="component" value="Unassembled WGS sequence"/>
</dbReference>
<proteinExistence type="predicted"/>
<accession>A0A6L3B307</accession>
<name>A0A6L3B307_AZOBR</name>
<evidence type="ECO:0000313" key="1">
    <source>
        <dbReference type="EMBL" id="KAA0686619.1"/>
    </source>
</evidence>